<evidence type="ECO:0000313" key="1">
    <source>
        <dbReference type="EMBL" id="JAD64798.1"/>
    </source>
</evidence>
<protein>
    <submittedName>
        <fullName evidence="1">Uncharacterized protein</fullName>
    </submittedName>
</protein>
<name>A0A0A9BRP3_ARUDO</name>
<reference evidence="1" key="1">
    <citation type="submission" date="2014-09" db="EMBL/GenBank/DDBJ databases">
        <authorList>
            <person name="Magalhaes I.L.F."/>
            <person name="Oliveira U."/>
            <person name="Santos F.R."/>
            <person name="Vidigal T.H.D.A."/>
            <person name="Brescovit A.D."/>
            <person name="Santos A.J."/>
        </authorList>
    </citation>
    <scope>NUCLEOTIDE SEQUENCE</scope>
    <source>
        <tissue evidence="1">Shoot tissue taken approximately 20 cm above the soil surface</tissue>
    </source>
</reference>
<sequence length="48" mass="5610">MIYVLNNRSYLATKKGKRYLQFTMKKNINLYNGPSLAPFDGYHPNNKS</sequence>
<proteinExistence type="predicted"/>
<reference evidence="1" key="2">
    <citation type="journal article" date="2015" name="Data Brief">
        <title>Shoot transcriptome of the giant reed, Arundo donax.</title>
        <authorList>
            <person name="Barrero R.A."/>
            <person name="Guerrero F.D."/>
            <person name="Moolhuijzen P."/>
            <person name="Goolsby J.A."/>
            <person name="Tidwell J."/>
            <person name="Bellgard S.E."/>
            <person name="Bellgard M.I."/>
        </authorList>
    </citation>
    <scope>NUCLEOTIDE SEQUENCE</scope>
    <source>
        <tissue evidence="1">Shoot tissue taken approximately 20 cm above the soil surface</tissue>
    </source>
</reference>
<organism evidence="1">
    <name type="scientific">Arundo donax</name>
    <name type="common">Giant reed</name>
    <name type="synonym">Donax arundinaceus</name>
    <dbReference type="NCBI Taxonomy" id="35708"/>
    <lineage>
        <taxon>Eukaryota</taxon>
        <taxon>Viridiplantae</taxon>
        <taxon>Streptophyta</taxon>
        <taxon>Embryophyta</taxon>
        <taxon>Tracheophyta</taxon>
        <taxon>Spermatophyta</taxon>
        <taxon>Magnoliopsida</taxon>
        <taxon>Liliopsida</taxon>
        <taxon>Poales</taxon>
        <taxon>Poaceae</taxon>
        <taxon>PACMAD clade</taxon>
        <taxon>Arundinoideae</taxon>
        <taxon>Arundineae</taxon>
        <taxon>Arundo</taxon>
    </lineage>
</organism>
<accession>A0A0A9BRP3</accession>
<dbReference type="EMBL" id="GBRH01233097">
    <property type="protein sequence ID" value="JAD64798.1"/>
    <property type="molecule type" value="Transcribed_RNA"/>
</dbReference>
<dbReference type="AlphaFoldDB" id="A0A0A9BRP3"/>